<dbReference type="SMART" id="SM00421">
    <property type="entry name" value="HTH_LUXR"/>
    <property type="match status" value="1"/>
</dbReference>
<dbReference type="EMBL" id="FOAZ01000050">
    <property type="protein sequence ID" value="SEM73870.1"/>
    <property type="molecule type" value="Genomic_DNA"/>
</dbReference>
<dbReference type="InterPro" id="IPR016032">
    <property type="entry name" value="Sig_transdc_resp-reg_C-effctor"/>
</dbReference>
<evidence type="ECO:0000259" key="1">
    <source>
        <dbReference type="SMART" id="SM00421"/>
    </source>
</evidence>
<dbReference type="PANTHER" id="PTHR34293">
    <property type="entry name" value="HTH-TYPE TRANSCRIPTIONAL REGULATOR TRMBL2"/>
    <property type="match status" value="1"/>
</dbReference>
<evidence type="ECO:0000313" key="3">
    <source>
        <dbReference type="Proteomes" id="UP000183015"/>
    </source>
</evidence>
<dbReference type="Gene3D" id="1.10.10.10">
    <property type="entry name" value="Winged helix-like DNA-binding domain superfamily/Winged helix DNA-binding domain"/>
    <property type="match status" value="2"/>
</dbReference>
<dbReference type="AlphaFoldDB" id="A0A1H8AT27"/>
<dbReference type="GO" id="GO:0006355">
    <property type="term" value="P:regulation of DNA-templated transcription"/>
    <property type="evidence" value="ECO:0007669"/>
    <property type="project" value="InterPro"/>
</dbReference>
<dbReference type="STRING" id="235985.SAMN05414137_1509"/>
<protein>
    <submittedName>
        <fullName evidence="2">Sugar-specific transcriptional regulator TrmB</fullName>
    </submittedName>
</protein>
<dbReference type="SUPFAM" id="SSF46785">
    <property type="entry name" value="Winged helix' DNA-binding domain"/>
    <property type="match status" value="1"/>
</dbReference>
<dbReference type="Proteomes" id="UP000183015">
    <property type="component" value="Unassembled WGS sequence"/>
</dbReference>
<dbReference type="eggNOG" id="COG1378">
    <property type="taxonomic scope" value="Bacteria"/>
</dbReference>
<dbReference type="PANTHER" id="PTHR34293:SF1">
    <property type="entry name" value="HTH-TYPE TRANSCRIPTIONAL REGULATOR TRMBL2"/>
    <property type="match status" value="1"/>
</dbReference>
<dbReference type="InterPro" id="IPR036388">
    <property type="entry name" value="WH-like_DNA-bd_sf"/>
</dbReference>
<dbReference type="SUPFAM" id="SSF46894">
    <property type="entry name" value="C-terminal effector domain of the bipartite response regulators"/>
    <property type="match status" value="1"/>
</dbReference>
<name>A0A1H8AT27_STRJI</name>
<keyword evidence="3" id="KW-1185">Reference proteome</keyword>
<dbReference type="Pfam" id="PF01978">
    <property type="entry name" value="TrmB"/>
    <property type="match status" value="1"/>
</dbReference>
<feature type="domain" description="HTH luxR-type" evidence="1">
    <location>
        <begin position="280"/>
        <end position="337"/>
    </location>
</feature>
<dbReference type="RefSeq" id="WP_042460915.1">
    <property type="nucleotide sequence ID" value="NZ_BBPN01000076.1"/>
</dbReference>
<proteinExistence type="predicted"/>
<sequence length="345" mass="36779">MLEFVGLDERAELVYRALLSLGAATPEGLAERLSLNPCLVQQSLAELETNGLVAPSASLPDHYVAAPPAVALAPALSQRRHELNEAERVVEMLADEYRRTGAATSGAADLVEVVSGVSALRHRFEQIQLGTENELLALVTEAPVAVGPEENGAEDIVVARGVTHRTVLSRDRLADGPVMEALALALERGQQVRVAEHVPTKLVVSDRRLAMVPLLALGTSGEPAALLVRAPGLLEALIGLFEQCWQLAYPVRFAADGLLGLDGPGGPTGLVGPGTLEVAEDQPDPVDLQILSLLLTGLTDASVAKQLDLGLRTVQRRVQRLMTLTGVSTRLQLGWHAYERGWVAR</sequence>
<dbReference type="InterPro" id="IPR051797">
    <property type="entry name" value="TrmB-like"/>
</dbReference>
<accession>A0A1H8AT27</accession>
<dbReference type="OrthoDB" id="3369460at2"/>
<organism evidence="2 3">
    <name type="scientific">Streptacidiphilus jiangxiensis</name>
    <dbReference type="NCBI Taxonomy" id="235985"/>
    <lineage>
        <taxon>Bacteria</taxon>
        <taxon>Bacillati</taxon>
        <taxon>Actinomycetota</taxon>
        <taxon>Actinomycetes</taxon>
        <taxon>Kitasatosporales</taxon>
        <taxon>Streptomycetaceae</taxon>
        <taxon>Streptacidiphilus</taxon>
    </lineage>
</organism>
<dbReference type="InterPro" id="IPR036390">
    <property type="entry name" value="WH_DNA-bd_sf"/>
</dbReference>
<dbReference type="InterPro" id="IPR000792">
    <property type="entry name" value="Tscrpt_reg_LuxR_C"/>
</dbReference>
<dbReference type="InterPro" id="IPR002831">
    <property type="entry name" value="Tscrpt_reg_TrmB_N"/>
</dbReference>
<reference evidence="3" key="1">
    <citation type="submission" date="2016-10" db="EMBL/GenBank/DDBJ databases">
        <authorList>
            <person name="Varghese N."/>
        </authorList>
    </citation>
    <scope>NUCLEOTIDE SEQUENCE [LARGE SCALE GENOMIC DNA]</scope>
    <source>
        <strain evidence="3">DSM 45096 / BCRC 16803 / CGMCC 4.1857 / CIP 109030 / JCM 12277 / KCTC 19219 / NBRC 100920 / 33214</strain>
    </source>
</reference>
<dbReference type="GO" id="GO:0003677">
    <property type="term" value="F:DNA binding"/>
    <property type="evidence" value="ECO:0007669"/>
    <property type="project" value="InterPro"/>
</dbReference>
<gene>
    <name evidence="2" type="ORF">SAMN05414137_1509</name>
</gene>
<evidence type="ECO:0000313" key="2">
    <source>
        <dbReference type="EMBL" id="SEM73870.1"/>
    </source>
</evidence>